<feature type="signal peptide" evidence="1">
    <location>
        <begin position="1"/>
        <end position="17"/>
    </location>
</feature>
<evidence type="ECO:0000256" key="1">
    <source>
        <dbReference type="SAM" id="SignalP"/>
    </source>
</evidence>
<organism evidence="2 3">
    <name type="scientific">Hydnum rufescens UP504</name>
    <dbReference type="NCBI Taxonomy" id="1448309"/>
    <lineage>
        <taxon>Eukaryota</taxon>
        <taxon>Fungi</taxon>
        <taxon>Dikarya</taxon>
        <taxon>Basidiomycota</taxon>
        <taxon>Agaricomycotina</taxon>
        <taxon>Agaricomycetes</taxon>
        <taxon>Cantharellales</taxon>
        <taxon>Hydnaceae</taxon>
        <taxon>Hydnum</taxon>
    </lineage>
</organism>
<evidence type="ECO:0000313" key="2">
    <source>
        <dbReference type="EMBL" id="KAF9518552.1"/>
    </source>
</evidence>
<keyword evidence="3" id="KW-1185">Reference proteome</keyword>
<sequence length="106" mass="12048">MWRAICCSLLLIVGTFSRSVKFVLGSTLDESLGYRIDSTTWDTVIVPEFATHTYRRIQDIGPRATQRHPLCPRTCKDISTPVQLRGCLRVRSFVVIVLWVAPVRSI</sequence>
<proteinExistence type="predicted"/>
<keyword evidence="1" id="KW-0732">Signal</keyword>
<accession>A0A9P6B6Y5</accession>
<reference evidence="2" key="1">
    <citation type="journal article" date="2020" name="Nat. Commun.">
        <title>Large-scale genome sequencing of mycorrhizal fungi provides insights into the early evolution of symbiotic traits.</title>
        <authorList>
            <person name="Miyauchi S."/>
            <person name="Kiss E."/>
            <person name="Kuo A."/>
            <person name="Drula E."/>
            <person name="Kohler A."/>
            <person name="Sanchez-Garcia M."/>
            <person name="Morin E."/>
            <person name="Andreopoulos B."/>
            <person name="Barry K.W."/>
            <person name="Bonito G."/>
            <person name="Buee M."/>
            <person name="Carver A."/>
            <person name="Chen C."/>
            <person name="Cichocki N."/>
            <person name="Clum A."/>
            <person name="Culley D."/>
            <person name="Crous P.W."/>
            <person name="Fauchery L."/>
            <person name="Girlanda M."/>
            <person name="Hayes R.D."/>
            <person name="Keri Z."/>
            <person name="LaButti K."/>
            <person name="Lipzen A."/>
            <person name="Lombard V."/>
            <person name="Magnuson J."/>
            <person name="Maillard F."/>
            <person name="Murat C."/>
            <person name="Nolan M."/>
            <person name="Ohm R.A."/>
            <person name="Pangilinan J."/>
            <person name="Pereira M.F."/>
            <person name="Perotto S."/>
            <person name="Peter M."/>
            <person name="Pfister S."/>
            <person name="Riley R."/>
            <person name="Sitrit Y."/>
            <person name="Stielow J.B."/>
            <person name="Szollosi G."/>
            <person name="Zifcakova L."/>
            <person name="Stursova M."/>
            <person name="Spatafora J.W."/>
            <person name="Tedersoo L."/>
            <person name="Vaario L.M."/>
            <person name="Yamada A."/>
            <person name="Yan M."/>
            <person name="Wang P."/>
            <person name="Xu J."/>
            <person name="Bruns T."/>
            <person name="Baldrian P."/>
            <person name="Vilgalys R."/>
            <person name="Dunand C."/>
            <person name="Henrissat B."/>
            <person name="Grigoriev I.V."/>
            <person name="Hibbett D."/>
            <person name="Nagy L.G."/>
            <person name="Martin F.M."/>
        </authorList>
    </citation>
    <scope>NUCLEOTIDE SEQUENCE</scope>
    <source>
        <strain evidence="2">UP504</strain>
    </source>
</reference>
<protein>
    <recommendedName>
        <fullName evidence="4">Secreted protein</fullName>
    </recommendedName>
</protein>
<evidence type="ECO:0008006" key="4">
    <source>
        <dbReference type="Google" id="ProtNLM"/>
    </source>
</evidence>
<dbReference type="EMBL" id="MU128924">
    <property type="protein sequence ID" value="KAF9518552.1"/>
    <property type="molecule type" value="Genomic_DNA"/>
</dbReference>
<evidence type="ECO:0000313" key="3">
    <source>
        <dbReference type="Proteomes" id="UP000886523"/>
    </source>
</evidence>
<dbReference type="AlphaFoldDB" id="A0A9P6B6Y5"/>
<dbReference type="Proteomes" id="UP000886523">
    <property type="component" value="Unassembled WGS sequence"/>
</dbReference>
<gene>
    <name evidence="2" type="ORF">BS47DRAFT_263688</name>
</gene>
<name>A0A9P6B6Y5_9AGAM</name>
<comment type="caution">
    <text evidence="2">The sequence shown here is derived from an EMBL/GenBank/DDBJ whole genome shotgun (WGS) entry which is preliminary data.</text>
</comment>
<feature type="chain" id="PRO_5040309990" description="Secreted protein" evidence="1">
    <location>
        <begin position="18"/>
        <end position="106"/>
    </location>
</feature>